<organism evidence="1 2">
    <name type="scientific">Helicobacter enhydrae</name>
    <dbReference type="NCBI Taxonomy" id="222136"/>
    <lineage>
        <taxon>Bacteria</taxon>
        <taxon>Pseudomonadati</taxon>
        <taxon>Campylobacterota</taxon>
        <taxon>Epsilonproteobacteria</taxon>
        <taxon>Campylobacterales</taxon>
        <taxon>Helicobacteraceae</taxon>
        <taxon>Helicobacter</taxon>
    </lineage>
</organism>
<name>A0A1B1U5M4_9HELI</name>
<dbReference type="EMBL" id="CP016503">
    <property type="protein sequence ID" value="ANV98059.1"/>
    <property type="molecule type" value="Genomic_DNA"/>
</dbReference>
<dbReference type="KEGG" id="het:BBW65_04240"/>
<accession>A0A1B1U5M4</accession>
<dbReference type="Proteomes" id="UP000092884">
    <property type="component" value="Chromosome"/>
</dbReference>
<dbReference type="STRING" id="222136.BBW65_04240"/>
<dbReference type="OrthoDB" id="5325373at2"/>
<gene>
    <name evidence="1" type="ORF">BBW65_04240</name>
</gene>
<sequence length="166" mass="18539">MVQNSISQIEELLLLIVGAKEDSLEMLKAIDKLSAFTTQMQGRNSYIQHCLQEQLRLFALLAEQNPQMPIFQSAQDQIKEALTHSLALDQLGRRCLEVLDVRASSMQGSEGIGKAQTLLKSVIACLDMLIGEKIKELNQITSFNQSANQDTPNQSLQNLKLHFKGK</sequence>
<evidence type="ECO:0000313" key="2">
    <source>
        <dbReference type="Proteomes" id="UP000092884"/>
    </source>
</evidence>
<evidence type="ECO:0000313" key="1">
    <source>
        <dbReference type="EMBL" id="ANV98059.1"/>
    </source>
</evidence>
<reference evidence="2" key="1">
    <citation type="submission" date="2016-07" db="EMBL/GenBank/DDBJ databases">
        <authorList>
            <person name="Florea S."/>
            <person name="Webb J.S."/>
            <person name="Jaromczyk J."/>
            <person name="Schardl C.L."/>
        </authorList>
    </citation>
    <scope>NUCLEOTIDE SEQUENCE [LARGE SCALE GENOMIC DNA]</scope>
    <source>
        <strain evidence="2">MIT 01-6242</strain>
    </source>
</reference>
<protein>
    <submittedName>
        <fullName evidence="1">Uncharacterized protein</fullName>
    </submittedName>
</protein>
<keyword evidence="2" id="KW-1185">Reference proteome</keyword>
<proteinExistence type="predicted"/>
<dbReference type="AlphaFoldDB" id="A0A1B1U5M4"/>